<feature type="transmembrane region" description="Helical" evidence="6">
    <location>
        <begin position="185"/>
        <end position="206"/>
    </location>
</feature>
<feature type="transmembrane region" description="Helical" evidence="6">
    <location>
        <begin position="49"/>
        <end position="73"/>
    </location>
</feature>
<dbReference type="GO" id="GO:0005886">
    <property type="term" value="C:plasma membrane"/>
    <property type="evidence" value="ECO:0007669"/>
    <property type="project" value="UniProtKB-SubCell"/>
</dbReference>
<evidence type="ECO:0000256" key="6">
    <source>
        <dbReference type="SAM" id="Phobius"/>
    </source>
</evidence>
<evidence type="ECO:0000256" key="3">
    <source>
        <dbReference type="ARBA" id="ARBA00022692"/>
    </source>
</evidence>
<feature type="transmembrane region" description="Helical" evidence="6">
    <location>
        <begin position="465"/>
        <end position="489"/>
    </location>
</feature>
<accession>A0ABD0AMA0</accession>
<keyword evidence="4 6" id="KW-1133">Transmembrane helix</keyword>
<feature type="transmembrane region" description="Helical" evidence="6">
    <location>
        <begin position="304"/>
        <end position="327"/>
    </location>
</feature>
<feature type="transmembrane region" description="Helical" evidence="6">
    <location>
        <begin position="401"/>
        <end position="419"/>
    </location>
</feature>
<feature type="transmembrane region" description="Helical" evidence="6">
    <location>
        <begin position="377"/>
        <end position="395"/>
    </location>
</feature>
<feature type="transmembrane region" description="Helical" evidence="6">
    <location>
        <begin position="440"/>
        <end position="459"/>
    </location>
</feature>
<comment type="subcellular location">
    <subcellularLocation>
        <location evidence="1">Cell membrane</location>
        <topology evidence="1">Multi-pass membrane protein</topology>
    </subcellularLocation>
</comment>
<dbReference type="InterPro" id="IPR002797">
    <property type="entry name" value="Polysacc_synth"/>
</dbReference>
<comment type="caution">
    <text evidence="7">The sequence shown here is derived from an EMBL/GenBank/DDBJ whole genome shotgun (WGS) entry which is preliminary data.</text>
</comment>
<evidence type="ECO:0000256" key="2">
    <source>
        <dbReference type="ARBA" id="ARBA00022475"/>
    </source>
</evidence>
<sequence>MKKKPRSALALRNSFVSGFVMLLNFPIQFINRYFMIHYLGVTYLGLTSLFTNILSVLSLADLGIGSAITFLLYKPLANRDFDRLSIIMKYYRRIYRIIAGIMFILGIVILPFLKFFLGKSINYPHVYTLFVIYLLGSASSYLFSYNQSLLYADQENHIVSWINLIVTYLMLSIQIYIVILYKNPLLYAALFVFSGFVTNIFVTLYVNKNYPLINTHEKLDKKSRDILVQNVIGNMFMRVSGVLVTSTNSIFLSAFAGVVIVGLYANYVTITTVIQKFMTQIINAISGSVGNFIVEKSRKESEKLFNNLQFINFLALNVAFLGILFLSNDVITLWIGEKYVISRLNVLLIAVSFYFMNYRMLGWSFISIYGLARYMKIFSINEMIGNIAFTLLYMWAFDLKLTGVLLGTITSTILTVTWQDPYIIFHHAFHSNVRSYFNKYFYNLLIVAIECGIIIAIEPLLPTNIILHLISLLMLIGIVSIVIPFICYLGKDELRYSLDIVERIGAKIAN</sequence>
<feature type="transmembrane region" description="Helical" evidence="6">
    <location>
        <begin position="158"/>
        <end position="179"/>
    </location>
</feature>
<evidence type="ECO:0000313" key="7">
    <source>
        <dbReference type="EMBL" id="GIC72107.1"/>
    </source>
</evidence>
<protein>
    <submittedName>
        <fullName evidence="7">Sugar translocase</fullName>
    </submittedName>
</protein>
<dbReference type="PANTHER" id="PTHR30250">
    <property type="entry name" value="PST FAMILY PREDICTED COLANIC ACID TRANSPORTER"/>
    <property type="match status" value="1"/>
</dbReference>
<proteinExistence type="predicted"/>
<evidence type="ECO:0000256" key="4">
    <source>
        <dbReference type="ARBA" id="ARBA00022989"/>
    </source>
</evidence>
<keyword evidence="3 6" id="KW-0812">Transmembrane</keyword>
<evidence type="ECO:0000256" key="1">
    <source>
        <dbReference type="ARBA" id="ARBA00004651"/>
    </source>
</evidence>
<dbReference type="Pfam" id="PF01943">
    <property type="entry name" value="Polysacc_synt"/>
    <property type="match status" value="1"/>
</dbReference>
<evidence type="ECO:0000256" key="5">
    <source>
        <dbReference type="ARBA" id="ARBA00023136"/>
    </source>
</evidence>
<feature type="transmembrane region" description="Helical" evidence="6">
    <location>
        <begin position="339"/>
        <end position="356"/>
    </location>
</feature>
<dbReference type="EMBL" id="BOLH01000009">
    <property type="protein sequence ID" value="GIC72107.1"/>
    <property type="molecule type" value="Genomic_DNA"/>
</dbReference>
<evidence type="ECO:0000313" key="8">
    <source>
        <dbReference type="Proteomes" id="UP000653631"/>
    </source>
</evidence>
<gene>
    <name evidence="7" type="ORF">LF01B1_11220</name>
</gene>
<reference evidence="7 8" key="1">
    <citation type="submission" date="2021-01" db="EMBL/GenBank/DDBJ databases">
        <title>Development of a method for detection of lactic acid bacteria that cause putrefactive shochu mash.</title>
        <authorList>
            <person name="Takashita H."/>
            <person name="Fujihara E."/>
            <person name="Takayama K."/>
            <person name="Yamamoto H."/>
            <person name="Mizutani M."/>
            <person name="Kajiwara Y."/>
        </authorList>
    </citation>
    <scope>NUCLEOTIDE SEQUENCE [LARGE SCALE GENOMIC DNA]</scope>
    <source>
        <strain evidence="7 8">01-B1</strain>
    </source>
</reference>
<dbReference type="PANTHER" id="PTHR30250:SF26">
    <property type="entry name" value="PSMA PROTEIN"/>
    <property type="match status" value="1"/>
</dbReference>
<dbReference type="RefSeq" id="WP_203622898.1">
    <property type="nucleotide sequence ID" value="NZ_BOLH01000009.1"/>
</dbReference>
<feature type="transmembrane region" description="Helical" evidence="6">
    <location>
        <begin position="94"/>
        <end position="113"/>
    </location>
</feature>
<feature type="transmembrane region" description="Helical" evidence="6">
    <location>
        <begin position="9"/>
        <end position="29"/>
    </location>
</feature>
<keyword evidence="2" id="KW-1003">Cell membrane</keyword>
<dbReference type="InterPro" id="IPR050833">
    <property type="entry name" value="Poly_Biosynth_Transport"/>
</dbReference>
<keyword evidence="5 6" id="KW-0472">Membrane</keyword>
<feature type="transmembrane region" description="Helical" evidence="6">
    <location>
        <begin position="125"/>
        <end position="146"/>
    </location>
</feature>
<organism evidence="7 8">
    <name type="scientific">Limosilactobacillus fermentum</name>
    <name type="common">Lactobacillus fermentum</name>
    <dbReference type="NCBI Taxonomy" id="1613"/>
    <lineage>
        <taxon>Bacteria</taxon>
        <taxon>Bacillati</taxon>
        <taxon>Bacillota</taxon>
        <taxon>Bacilli</taxon>
        <taxon>Lactobacillales</taxon>
        <taxon>Lactobacillaceae</taxon>
        <taxon>Limosilactobacillus</taxon>
    </lineage>
</organism>
<dbReference type="Proteomes" id="UP000653631">
    <property type="component" value="Unassembled WGS sequence"/>
</dbReference>
<feature type="transmembrane region" description="Helical" evidence="6">
    <location>
        <begin position="250"/>
        <end position="270"/>
    </location>
</feature>
<dbReference type="AlphaFoldDB" id="A0ABD0AMA0"/>
<name>A0ABD0AMA0_LIMFE</name>
<feature type="transmembrane region" description="Helical" evidence="6">
    <location>
        <begin position="226"/>
        <end position="244"/>
    </location>
</feature>